<protein>
    <submittedName>
        <fullName evidence="8">Putative membrane protein</fullName>
    </submittedName>
</protein>
<keyword evidence="5 7" id="KW-1133">Transmembrane helix</keyword>
<feature type="transmembrane region" description="Helical" evidence="7">
    <location>
        <begin position="123"/>
        <end position="140"/>
    </location>
</feature>
<keyword evidence="9" id="KW-1185">Reference proteome</keyword>
<dbReference type="PANTHER" id="PTHR33452">
    <property type="entry name" value="OXIDOREDUCTASE CATD-RELATED"/>
    <property type="match status" value="1"/>
</dbReference>
<organism evidence="8 9">
    <name type="scientific">Azorhizobium caulinodans (strain ATCC 43989 / DSM 5975 / JCM 20966 / LMG 6465 / NBRC 14845 / NCIMB 13405 / ORS 571)</name>
    <dbReference type="NCBI Taxonomy" id="438753"/>
    <lineage>
        <taxon>Bacteria</taxon>
        <taxon>Pseudomonadati</taxon>
        <taxon>Pseudomonadota</taxon>
        <taxon>Alphaproteobacteria</taxon>
        <taxon>Hyphomicrobiales</taxon>
        <taxon>Xanthobacteraceae</taxon>
        <taxon>Azorhizobium</taxon>
    </lineage>
</organism>
<dbReference type="HOGENOM" id="CLU_1493292_0_0_5"/>
<evidence type="ECO:0000256" key="4">
    <source>
        <dbReference type="ARBA" id="ARBA00022692"/>
    </source>
</evidence>
<dbReference type="AlphaFoldDB" id="A8I6E4"/>
<feature type="transmembrane region" description="Helical" evidence="7">
    <location>
        <begin position="152"/>
        <end position="172"/>
    </location>
</feature>
<reference evidence="8 9" key="1">
    <citation type="journal article" date="2007" name="Appl. Environ. Microbiol.">
        <title>Rhizobial factors required for stem nodule maturation and maintenance in Sesbania rostrata-Azorhizobium caulinodans ORS571 symbiosis.</title>
        <authorList>
            <person name="Suzuki S."/>
            <person name="Aono T."/>
            <person name="Lee KB."/>
            <person name="Suzuki T."/>
            <person name="Liu CT."/>
            <person name="Miwa H."/>
            <person name="Wakao S."/>
            <person name="Iki T."/>
            <person name="Oyaizu H."/>
        </authorList>
    </citation>
    <scope>NUCLEOTIDE SEQUENCE [LARGE SCALE GENOMIC DNA]</scope>
    <source>
        <strain evidence="9">ATCC 43989 / DSM 5975 / JCM 20966 / LMG 6465 / NBRC 14845 / NCIMB 13405 / ORS 571</strain>
    </source>
</reference>
<dbReference type="Proteomes" id="UP000000270">
    <property type="component" value="Chromosome"/>
</dbReference>
<keyword evidence="3" id="KW-1003">Cell membrane</keyword>
<keyword evidence="4 7" id="KW-0812">Transmembrane</keyword>
<comment type="subcellular location">
    <subcellularLocation>
        <location evidence="1">Cell membrane</location>
        <topology evidence="1">Multi-pass membrane protein</topology>
    </subcellularLocation>
</comment>
<evidence type="ECO:0000313" key="8">
    <source>
        <dbReference type="EMBL" id="BAF88395.1"/>
    </source>
</evidence>
<reference evidence="8 9" key="4">
    <citation type="journal article" date="2009" name="Appl. Environ. Microbiol.">
        <title>Comparative genome-wide transcriptional profiling of Azorhizobium caulinodans ORS571 grown under free-living and symbiotic conditions.</title>
        <authorList>
            <person name="Tsukada S."/>
            <person name="Aono T."/>
            <person name="Akiba N."/>
            <person name="Lee KB."/>
            <person name="Liu CT."/>
            <person name="Toyazaki H."/>
            <person name="Oyaizu H."/>
        </authorList>
    </citation>
    <scope>NUCLEOTIDE SEQUENCE [LARGE SCALE GENOMIC DNA]</scope>
    <source>
        <strain evidence="9">ATCC 43989 / DSM 5975 / JCM 20966 / LMG 6465 / NBRC 14845 / NCIMB 13405 / ORS 571</strain>
    </source>
</reference>
<gene>
    <name evidence="8" type="ordered locus">AZC_2397</name>
</gene>
<dbReference type="eggNOG" id="COG2259">
    <property type="taxonomic scope" value="Bacteria"/>
</dbReference>
<sequence length="180" mass="19836">MRQSQTVLPRSRSASLIKWRTVMSIGISHGKAIPEGNGSLLRKLIGPVTLPNRFALTDGMNVVRIMAGLWYAPHVYQKLSGIEASLGFFTKAGLVPAPFFLGLSILFESLCFLGFTFGLFTRWIGLISFGCMVVAAYAIIQTKGVNWYWAKGGIEYLAFWGITSLAIAIDAWRKEQALKA</sequence>
<evidence type="ECO:0000256" key="7">
    <source>
        <dbReference type="SAM" id="Phobius"/>
    </source>
</evidence>
<dbReference type="STRING" id="438753.AZC_2397"/>
<evidence type="ECO:0000256" key="1">
    <source>
        <dbReference type="ARBA" id="ARBA00004651"/>
    </source>
</evidence>
<dbReference type="GO" id="GO:0005886">
    <property type="term" value="C:plasma membrane"/>
    <property type="evidence" value="ECO:0007669"/>
    <property type="project" value="UniProtKB-SubCell"/>
</dbReference>
<evidence type="ECO:0000256" key="3">
    <source>
        <dbReference type="ARBA" id="ARBA00022475"/>
    </source>
</evidence>
<name>A8I6E4_AZOC5</name>
<dbReference type="EMBL" id="AP009384">
    <property type="protein sequence ID" value="BAF88395.1"/>
    <property type="molecule type" value="Genomic_DNA"/>
</dbReference>
<evidence type="ECO:0000256" key="2">
    <source>
        <dbReference type="ARBA" id="ARBA00006679"/>
    </source>
</evidence>
<reference evidence="8 9" key="5">
    <citation type="journal article" date="2010" name="Appl. Environ. Microbiol.">
        <title>phrR-like gene praR of Azorhizobium caulinodans ORS571 is essential for symbiosis with Sesbania rostrata and is involved in expression of reb genes.</title>
        <authorList>
            <person name="Akiba N."/>
            <person name="Aono T."/>
            <person name="Toyazaki H."/>
            <person name="Sato S."/>
            <person name="Oyaizu H."/>
        </authorList>
    </citation>
    <scope>NUCLEOTIDE SEQUENCE [LARGE SCALE GENOMIC DNA]</scope>
    <source>
        <strain evidence="9">ATCC 43989 / DSM 5975 / JCM 20966 / LMG 6465 / NBRC 14845 / NCIMB 13405 / ORS 571</strain>
    </source>
</reference>
<reference evidence="8 9" key="3">
    <citation type="journal article" date="2008" name="BMC Genomics">
        <title>The genome of the versatile nitrogen fixer Azorhizobium caulinodans ORS571.</title>
        <authorList>
            <person name="Lee KB."/>
            <person name="Backer P.D."/>
            <person name="Aono T."/>
            <person name="Liu CT."/>
            <person name="Suzuki S."/>
            <person name="Suzuki T."/>
            <person name="Kaneko T."/>
            <person name="Yamada M."/>
            <person name="Tabata S."/>
            <person name="Kupfer D.M."/>
            <person name="Najar F.Z."/>
            <person name="Wiley G.B."/>
            <person name="Roe B."/>
            <person name="Binnewies T.T."/>
            <person name="Ussery D.W."/>
            <person name="D'Haeze W."/>
            <person name="Herder J.D."/>
            <person name="Gevers D."/>
            <person name="Vereecke D."/>
            <person name="Holsters M."/>
            <person name="Oyaizu H."/>
        </authorList>
    </citation>
    <scope>NUCLEOTIDE SEQUENCE [LARGE SCALE GENOMIC DNA]</scope>
    <source>
        <strain evidence="9">ATCC 43989 / DSM 5975 / JCM 20966 / LMG 6465 / NBRC 14845 / NCIMB 13405 / ORS 571</strain>
    </source>
</reference>
<dbReference type="PANTHER" id="PTHR33452:SF1">
    <property type="entry name" value="INNER MEMBRANE PROTEIN YPHA-RELATED"/>
    <property type="match status" value="1"/>
</dbReference>
<keyword evidence="6 7" id="KW-0472">Membrane</keyword>
<reference evidence="8 9" key="6">
    <citation type="journal article" date="2011" name="Appl. Environ. Microbiol.">
        <title>Involvement of the azorhizobial chromosome partition gene (parA) in the onset of bacteroid differentiation during Sesbania rostrata stem nodule development.</title>
        <authorList>
            <person name="Liu CT."/>
            <person name="Lee KB."/>
            <person name="Wang YS."/>
            <person name="Peng MH."/>
            <person name="Lee KT."/>
            <person name="Suzuki S."/>
            <person name="Suzuki T."/>
            <person name="Oyaizu H."/>
        </authorList>
    </citation>
    <scope>NUCLEOTIDE SEQUENCE [LARGE SCALE GENOMIC DNA]</scope>
    <source>
        <strain evidence="9">ATCC 43989 / DSM 5975 / JCM 20966 / LMG 6465 / NBRC 14845 / NCIMB 13405 / ORS 571</strain>
    </source>
</reference>
<comment type="similarity">
    <text evidence="2">Belongs to the DoxX family.</text>
</comment>
<evidence type="ECO:0000256" key="5">
    <source>
        <dbReference type="ARBA" id="ARBA00022989"/>
    </source>
</evidence>
<accession>A8I6E4</accession>
<dbReference type="InterPro" id="IPR051907">
    <property type="entry name" value="DoxX-like_oxidoreductase"/>
</dbReference>
<reference evidence="9" key="2">
    <citation type="submission" date="2007-04" db="EMBL/GenBank/DDBJ databases">
        <title>Complete genome sequence of the nitrogen-fixing bacterium Azorhizobium caulinodans ORS571.</title>
        <authorList>
            <person name="Lee K.B."/>
            <person name="Backer P.D."/>
            <person name="Aono T."/>
            <person name="Liu C.T."/>
            <person name="Suzuki S."/>
            <person name="Suzuki T."/>
            <person name="Kaneko T."/>
            <person name="Yamada M."/>
            <person name="Tabata S."/>
            <person name="Kupfer D.M."/>
            <person name="Najar F.Z."/>
            <person name="Wiley G.B."/>
            <person name="Roe B."/>
            <person name="Binnewies T."/>
            <person name="Ussery D."/>
            <person name="Vereecke D."/>
            <person name="Gevers D."/>
            <person name="Holsters M."/>
            <person name="Oyaizu H."/>
        </authorList>
    </citation>
    <scope>NUCLEOTIDE SEQUENCE [LARGE SCALE GENOMIC DNA]</scope>
    <source>
        <strain evidence="9">ATCC 43989 / DSM 5975 / JCM 20966 / LMG 6465 / NBRC 14845 / NCIMB 13405 / ORS 571</strain>
    </source>
</reference>
<proteinExistence type="inferred from homology"/>
<dbReference type="KEGG" id="azc:AZC_2397"/>
<dbReference type="InterPro" id="IPR032808">
    <property type="entry name" value="DoxX"/>
</dbReference>
<dbReference type="Pfam" id="PF07681">
    <property type="entry name" value="DoxX"/>
    <property type="match status" value="1"/>
</dbReference>
<evidence type="ECO:0000256" key="6">
    <source>
        <dbReference type="ARBA" id="ARBA00023136"/>
    </source>
</evidence>
<evidence type="ECO:0000313" key="9">
    <source>
        <dbReference type="Proteomes" id="UP000000270"/>
    </source>
</evidence>